<dbReference type="PROSITE" id="PS00622">
    <property type="entry name" value="HTH_LUXR_1"/>
    <property type="match status" value="1"/>
</dbReference>
<dbReference type="PROSITE" id="PS50043">
    <property type="entry name" value="HTH_LUXR_2"/>
    <property type="match status" value="1"/>
</dbReference>
<dbReference type="Gene3D" id="3.40.50.2300">
    <property type="match status" value="1"/>
</dbReference>
<dbReference type="PRINTS" id="PR00038">
    <property type="entry name" value="HTHLUXR"/>
</dbReference>
<dbReference type="SUPFAM" id="SSF46894">
    <property type="entry name" value="C-terminal effector domain of the bipartite response regulators"/>
    <property type="match status" value="1"/>
</dbReference>
<dbReference type="SMART" id="SM00421">
    <property type="entry name" value="HTH_LUXR"/>
    <property type="match status" value="1"/>
</dbReference>
<dbReference type="RefSeq" id="WP_340343380.1">
    <property type="nucleotide sequence ID" value="NZ_JBBKZT010000007.1"/>
</dbReference>
<dbReference type="InterPro" id="IPR011006">
    <property type="entry name" value="CheY-like_superfamily"/>
</dbReference>
<evidence type="ECO:0000259" key="4">
    <source>
        <dbReference type="PROSITE" id="PS50110"/>
    </source>
</evidence>
<proteinExistence type="predicted"/>
<feature type="modified residue" description="4-aspartylphosphate" evidence="2">
    <location>
        <position position="57"/>
    </location>
</feature>
<dbReference type="PROSITE" id="PS50110">
    <property type="entry name" value="RESPONSE_REGULATORY"/>
    <property type="match status" value="1"/>
</dbReference>
<dbReference type="Proteomes" id="UP001385892">
    <property type="component" value="Unassembled WGS sequence"/>
</dbReference>
<feature type="domain" description="HTH luxR-type" evidence="3">
    <location>
        <begin position="137"/>
        <end position="202"/>
    </location>
</feature>
<accession>A0ABU8WL28</accession>
<gene>
    <name evidence="5" type="ORF">WKW82_16420</name>
</gene>
<evidence type="ECO:0000259" key="3">
    <source>
        <dbReference type="PROSITE" id="PS50043"/>
    </source>
</evidence>
<keyword evidence="2" id="KW-0597">Phosphoprotein</keyword>
<dbReference type="InterPro" id="IPR051015">
    <property type="entry name" value="EvgA-like"/>
</dbReference>
<dbReference type="Pfam" id="PF00196">
    <property type="entry name" value="GerE"/>
    <property type="match status" value="1"/>
</dbReference>
<dbReference type="EMBL" id="JBBKZT010000007">
    <property type="protein sequence ID" value="MEJ8848245.1"/>
    <property type="molecule type" value="Genomic_DNA"/>
</dbReference>
<evidence type="ECO:0000313" key="5">
    <source>
        <dbReference type="EMBL" id="MEJ8848245.1"/>
    </source>
</evidence>
<reference evidence="5 6" key="1">
    <citation type="submission" date="2024-03" db="EMBL/GenBank/DDBJ databases">
        <title>Novel species of the genus Variovorax.</title>
        <authorList>
            <person name="Liu Q."/>
            <person name="Xin Y.-H."/>
        </authorList>
    </citation>
    <scope>NUCLEOTIDE SEQUENCE [LARGE SCALE GENOMIC DNA]</scope>
    <source>
        <strain evidence="5 6">KACC 18900</strain>
    </source>
</reference>
<dbReference type="CDD" id="cd06170">
    <property type="entry name" value="LuxR_C_like"/>
    <property type="match status" value="1"/>
</dbReference>
<dbReference type="InterPro" id="IPR001789">
    <property type="entry name" value="Sig_transdc_resp-reg_receiver"/>
</dbReference>
<evidence type="ECO:0000256" key="1">
    <source>
        <dbReference type="ARBA" id="ARBA00023125"/>
    </source>
</evidence>
<keyword evidence="1" id="KW-0238">DNA-binding</keyword>
<feature type="domain" description="Response regulatory" evidence="4">
    <location>
        <begin position="10"/>
        <end position="121"/>
    </location>
</feature>
<dbReference type="SUPFAM" id="SSF52172">
    <property type="entry name" value="CheY-like"/>
    <property type="match status" value="1"/>
</dbReference>
<dbReference type="SMART" id="SM00448">
    <property type="entry name" value="REC"/>
    <property type="match status" value="1"/>
</dbReference>
<name>A0ABU8WL28_9BURK</name>
<evidence type="ECO:0000256" key="2">
    <source>
        <dbReference type="PROSITE-ProRule" id="PRU00169"/>
    </source>
</evidence>
<comment type="caution">
    <text evidence="5">The sequence shown here is derived from an EMBL/GenBank/DDBJ whole genome shotgun (WGS) entry which is preliminary data.</text>
</comment>
<dbReference type="InterPro" id="IPR000792">
    <property type="entry name" value="Tscrpt_reg_LuxR_C"/>
</dbReference>
<dbReference type="InterPro" id="IPR016032">
    <property type="entry name" value="Sig_transdc_resp-reg_C-effctor"/>
</dbReference>
<organism evidence="5 6">
    <name type="scientific">Variovorax rhizosphaerae</name>
    <dbReference type="NCBI Taxonomy" id="1836200"/>
    <lineage>
        <taxon>Bacteria</taxon>
        <taxon>Pseudomonadati</taxon>
        <taxon>Pseudomonadota</taxon>
        <taxon>Betaproteobacteria</taxon>
        <taxon>Burkholderiales</taxon>
        <taxon>Comamonadaceae</taxon>
        <taxon>Variovorax</taxon>
    </lineage>
</organism>
<dbReference type="PANTHER" id="PTHR45566">
    <property type="entry name" value="HTH-TYPE TRANSCRIPTIONAL REGULATOR YHJB-RELATED"/>
    <property type="match status" value="1"/>
</dbReference>
<keyword evidence="6" id="KW-1185">Reference proteome</keyword>
<evidence type="ECO:0000313" key="6">
    <source>
        <dbReference type="Proteomes" id="UP001385892"/>
    </source>
</evidence>
<protein>
    <submittedName>
        <fullName evidence="5">Response regulator transcription factor</fullName>
    </submittedName>
</protein>
<sequence>MNQLVSARPALLVKHPDPLLRAGVEAALRRHAAFETLVDGVDGPDLARHRIDVVIVDYDNAMHLACSVRPSGDGLAGARIVIVTTNDREADIRRAFEAGIHGYILLGGPLDELTDGVTAVAAGLRYVSRSVAQRMADSLTRTALTAREMQVLSLVAGGESNKSIARDLAIAAGTVKSHMTAIMSKLGATSRTQAASIASARGLVEQHAVRRPSGVQRHAGTVVACMTFPLELCTGLSWPMALYAPAVGNWAAIV</sequence>
<dbReference type="PANTHER" id="PTHR45566:SF2">
    <property type="entry name" value="NARL SUBFAMILY"/>
    <property type="match status" value="1"/>
</dbReference>